<dbReference type="Proteomes" id="UP001642464">
    <property type="component" value="Unassembled WGS sequence"/>
</dbReference>
<accession>A0ABP0Q6R8</accession>
<evidence type="ECO:0000256" key="2">
    <source>
        <dbReference type="SAM" id="MobiDB-lite"/>
    </source>
</evidence>
<name>A0ABP0Q6R8_9DINO</name>
<reference evidence="4 5" key="1">
    <citation type="submission" date="2024-02" db="EMBL/GenBank/DDBJ databases">
        <authorList>
            <person name="Chen Y."/>
            <person name="Shah S."/>
            <person name="Dougan E. K."/>
            <person name="Thang M."/>
            <person name="Chan C."/>
        </authorList>
    </citation>
    <scope>NUCLEOTIDE SEQUENCE [LARGE SCALE GENOMIC DNA]</scope>
</reference>
<evidence type="ECO:0000259" key="3">
    <source>
        <dbReference type="PROSITE" id="PS50017"/>
    </source>
</evidence>
<comment type="caution">
    <text evidence="4">The sequence shown here is derived from an EMBL/GenBank/DDBJ whole genome shotgun (WGS) entry which is preliminary data.</text>
</comment>
<feature type="compositionally biased region" description="Basic and acidic residues" evidence="2">
    <location>
        <begin position="82"/>
        <end position="93"/>
    </location>
</feature>
<gene>
    <name evidence="4" type="ORF">SCF082_LOCUS39831</name>
</gene>
<feature type="region of interest" description="Disordered" evidence="2">
    <location>
        <begin position="624"/>
        <end position="692"/>
    </location>
</feature>
<feature type="compositionally biased region" description="Basic and acidic residues" evidence="2">
    <location>
        <begin position="746"/>
        <end position="762"/>
    </location>
</feature>
<feature type="compositionally biased region" description="Basic and acidic residues" evidence="2">
    <location>
        <begin position="675"/>
        <end position="686"/>
    </location>
</feature>
<dbReference type="PROSITE" id="PS50017">
    <property type="entry name" value="DEATH_DOMAIN"/>
    <property type="match status" value="1"/>
</dbReference>
<feature type="region of interest" description="Disordered" evidence="2">
    <location>
        <begin position="902"/>
        <end position="924"/>
    </location>
</feature>
<feature type="compositionally biased region" description="Low complexity" evidence="2">
    <location>
        <begin position="913"/>
        <end position="924"/>
    </location>
</feature>
<organism evidence="4 5">
    <name type="scientific">Durusdinium trenchii</name>
    <dbReference type="NCBI Taxonomy" id="1381693"/>
    <lineage>
        <taxon>Eukaryota</taxon>
        <taxon>Sar</taxon>
        <taxon>Alveolata</taxon>
        <taxon>Dinophyceae</taxon>
        <taxon>Suessiales</taxon>
        <taxon>Symbiodiniaceae</taxon>
        <taxon>Durusdinium</taxon>
    </lineage>
</organism>
<proteinExistence type="predicted"/>
<sequence>MAFLRTGLQRNSQVPGGSRMIQLKEGLDSAVARILEAAETLYEAPKVVETLESLEVPQKLGASRVSLTSPAASASSASLTLEKPDDMDPHDFSDSDETQEDDDELLKHWTLQNAEENIQALLNSIRCDERLDALEVLQESCARNAAGSGTLNSEMDQLERDLYRDWQEIDECISKFREDLEEKEKCTYQVLRCYFNSIKQQTGGDKPQGQAKGRGQSRYQVDLRSGNVTQEHQPSDVLEAFHSLYRDMQKHTETLEMESKRQAAYEHAMRKMQRAILFDEDPTRDNVTSQVLKEVRRWGLDAAAEWEPEENDTLSKTEYAMKVAKVKTEIEVLKKKLERYNAQKETRRLSRRTSVTKRNEREGSEEWRSACHANYSLFNESVEKSFQQDIGQLTKAQKKLEGFLHRFEDLKTAVDHAVPDVEDSKQKIFEVLKRARPQLRDIEPLPDVPSAEEKRVAHFTAIRQVYDVEQEREHAENLKRLQNEKEHLEQQTAEQEQKKAQLLKAIRSEEHTHDCLHAEIEDANVVMQGLDDNVNLVLARECMEKVEELKKINVEKERELLAEVAHADAAESLEWKASMVLDQLKAVAHEVLLARHAELLSSESEDSEVEVRRELSHIVERLNFDHAQATNGPKPLDLSSGSSQQSQQRLSISPGNSPRSAGRRASMTVPSSSSFRDEKAQEEVNRSRRKTMTKGAAVLAGIMAIGGMSSSAQADSKGGARRSSMISPSASIRDAPVTEGSFRDVPGAKDPSRDAENQEKVTRARRKTMTRGAQVLASIMAKVGDTADGDPDAYLDARRSSLALPGSSSSFAGVKQDLVTRARRKTLTRGAEALADVRSKLLSETVDDPDADPSPRRSSLALPGSSSFAGVKQDLVTRARRKTVTRGADALADVKSKLLNELVDDPDADPSPRRSSLALPGSSSSFAGLVTRARRKTLTRGAKAFADIVAKVGEAVGDDPDPDPDIPAMNGA</sequence>
<dbReference type="EMBL" id="CAXAMM010039128">
    <property type="protein sequence ID" value="CAK9083940.1"/>
    <property type="molecule type" value="Genomic_DNA"/>
</dbReference>
<protein>
    <recommendedName>
        <fullName evidence="3">Death domain-containing protein</fullName>
    </recommendedName>
</protein>
<feature type="region of interest" description="Disordered" evidence="2">
    <location>
        <begin position="953"/>
        <end position="972"/>
    </location>
</feature>
<dbReference type="InterPro" id="IPR000488">
    <property type="entry name" value="Death_dom"/>
</dbReference>
<evidence type="ECO:0000256" key="1">
    <source>
        <dbReference type="SAM" id="Coils"/>
    </source>
</evidence>
<feature type="region of interest" description="Disordered" evidence="2">
    <location>
        <begin position="73"/>
        <end position="103"/>
    </location>
</feature>
<feature type="region of interest" description="Disordered" evidence="2">
    <location>
        <begin position="844"/>
        <end position="865"/>
    </location>
</feature>
<feature type="region of interest" description="Disordered" evidence="2">
    <location>
        <begin position="344"/>
        <end position="363"/>
    </location>
</feature>
<feature type="compositionally biased region" description="Acidic residues" evidence="2">
    <location>
        <begin position="94"/>
        <end position="103"/>
    </location>
</feature>
<feature type="domain" description="Death" evidence="3">
    <location>
        <begin position="104"/>
        <end position="141"/>
    </location>
</feature>
<feature type="region of interest" description="Disordered" evidence="2">
    <location>
        <begin position="710"/>
        <end position="769"/>
    </location>
</feature>
<evidence type="ECO:0000313" key="4">
    <source>
        <dbReference type="EMBL" id="CAK9083940.1"/>
    </source>
</evidence>
<keyword evidence="5" id="KW-1185">Reference proteome</keyword>
<feature type="compositionally biased region" description="Low complexity" evidence="2">
    <location>
        <begin position="639"/>
        <end position="653"/>
    </location>
</feature>
<evidence type="ECO:0000313" key="5">
    <source>
        <dbReference type="Proteomes" id="UP001642464"/>
    </source>
</evidence>
<keyword evidence="1" id="KW-0175">Coiled coil</keyword>
<feature type="coiled-coil region" evidence="1">
    <location>
        <begin position="471"/>
        <end position="505"/>
    </location>
</feature>